<dbReference type="Pfam" id="PF00849">
    <property type="entry name" value="PseudoU_synth_2"/>
    <property type="match status" value="1"/>
</dbReference>
<dbReference type="EMBL" id="KV453860">
    <property type="protein sequence ID" value="ODV83901.1"/>
    <property type="molecule type" value="Genomic_DNA"/>
</dbReference>
<feature type="domain" description="Pseudouridine synthase RsuA/RluA-like" evidence="3">
    <location>
        <begin position="109"/>
        <end position="257"/>
    </location>
</feature>
<comment type="function">
    <text evidence="2">Responsible for synthesis of pseudouridine from uracil.</text>
</comment>
<dbReference type="InterPro" id="IPR006224">
    <property type="entry name" value="PsdUridine_synth_RluA-like_CS"/>
</dbReference>
<dbReference type="Proteomes" id="UP000094801">
    <property type="component" value="Unassembled WGS sequence"/>
</dbReference>
<dbReference type="GO" id="GO:0000455">
    <property type="term" value="P:enzyme-directed rRNA pseudouridine synthesis"/>
    <property type="evidence" value="ECO:0007669"/>
    <property type="project" value="TreeGrafter"/>
</dbReference>
<evidence type="ECO:0000313" key="4">
    <source>
        <dbReference type="EMBL" id="ODV83901.1"/>
    </source>
</evidence>
<evidence type="ECO:0000256" key="1">
    <source>
        <dbReference type="PIRSR" id="PIRSR606225-1"/>
    </source>
</evidence>
<evidence type="ECO:0000259" key="3">
    <source>
        <dbReference type="Pfam" id="PF00849"/>
    </source>
</evidence>
<dbReference type="PROSITE" id="PS01129">
    <property type="entry name" value="PSI_RLU"/>
    <property type="match status" value="1"/>
</dbReference>
<dbReference type="GO" id="GO:0003723">
    <property type="term" value="F:RNA binding"/>
    <property type="evidence" value="ECO:0007669"/>
    <property type="project" value="InterPro"/>
</dbReference>
<dbReference type="InterPro" id="IPR006145">
    <property type="entry name" value="PsdUridine_synth_RsuA/RluA"/>
</dbReference>
<evidence type="ECO:0000313" key="5">
    <source>
        <dbReference type="Proteomes" id="UP000094801"/>
    </source>
</evidence>
<reference evidence="5" key="1">
    <citation type="submission" date="2016-04" db="EMBL/GenBank/DDBJ databases">
        <title>Comparative genomics of biotechnologically important yeasts.</title>
        <authorList>
            <consortium name="DOE Joint Genome Institute"/>
            <person name="Riley R."/>
            <person name="Haridas S."/>
            <person name="Wolfe K.H."/>
            <person name="Lopes M.R."/>
            <person name="Hittinger C.T."/>
            <person name="Goker M."/>
            <person name="Salamov A."/>
            <person name="Wisecaver J."/>
            <person name="Long T.M."/>
            <person name="Aerts A.L."/>
            <person name="Barry K."/>
            <person name="Choi C."/>
            <person name="Clum A."/>
            <person name="Coughlan A.Y."/>
            <person name="Deshpande S."/>
            <person name="Douglass A.P."/>
            <person name="Hanson S.J."/>
            <person name="Klenk H.-P."/>
            <person name="Labutti K."/>
            <person name="Lapidus A."/>
            <person name="Lindquist E."/>
            <person name="Lipzen A."/>
            <person name="Meier-Kolthoff J.P."/>
            <person name="Ohm R.A."/>
            <person name="Otillar R.P."/>
            <person name="Pangilinan J."/>
            <person name="Peng Y."/>
            <person name="Rokas A."/>
            <person name="Rosa C.A."/>
            <person name="Scheuner C."/>
            <person name="Sibirny A.A."/>
            <person name="Slot J.C."/>
            <person name="Stielow J.B."/>
            <person name="Sun H."/>
            <person name="Kurtzman C.P."/>
            <person name="Blackwell M."/>
            <person name="Grigoriev I.V."/>
            <person name="Jeffries T.W."/>
        </authorList>
    </citation>
    <scope>NUCLEOTIDE SEQUENCE [LARGE SCALE GENOMIC DNA]</scope>
    <source>
        <strain evidence="5">NRRL YB-2248</strain>
    </source>
</reference>
<dbReference type="EC" id="5.4.99.-" evidence="2"/>
<gene>
    <name evidence="4" type="ORF">CANARDRAFT_202328</name>
</gene>
<dbReference type="STRING" id="983967.A0A1E4SWM8"/>
<dbReference type="PANTHER" id="PTHR21600:SF40">
    <property type="entry name" value="PSEUDOURIDYLATE SYNTHASE RPUSD2"/>
    <property type="match status" value="1"/>
</dbReference>
<dbReference type="Gene3D" id="3.30.2350.10">
    <property type="entry name" value="Pseudouridine synthase"/>
    <property type="match status" value="1"/>
</dbReference>
<dbReference type="NCBIfam" id="TIGR00005">
    <property type="entry name" value="rluA_subfam"/>
    <property type="match status" value="1"/>
</dbReference>
<evidence type="ECO:0000256" key="2">
    <source>
        <dbReference type="RuleBase" id="RU362028"/>
    </source>
</evidence>
<dbReference type="AlphaFoldDB" id="A0A1E4SWM8"/>
<dbReference type="OrthoDB" id="424794at2759"/>
<dbReference type="GO" id="GO:0009982">
    <property type="term" value="F:pseudouridine synthase activity"/>
    <property type="evidence" value="ECO:0007669"/>
    <property type="project" value="InterPro"/>
</dbReference>
<dbReference type="InterPro" id="IPR020103">
    <property type="entry name" value="PsdUridine_synth_cat_dom_sf"/>
</dbReference>
<name>A0A1E4SWM8_9ASCO</name>
<comment type="similarity">
    <text evidence="2">Belongs to the pseudouridine synthase RluA family.</text>
</comment>
<dbReference type="InterPro" id="IPR006225">
    <property type="entry name" value="PsdUridine_synth_RluC/D"/>
</dbReference>
<organism evidence="4 5">
    <name type="scientific">[Candida] arabinofermentans NRRL YB-2248</name>
    <dbReference type="NCBI Taxonomy" id="983967"/>
    <lineage>
        <taxon>Eukaryota</taxon>
        <taxon>Fungi</taxon>
        <taxon>Dikarya</taxon>
        <taxon>Ascomycota</taxon>
        <taxon>Saccharomycotina</taxon>
        <taxon>Pichiomycetes</taxon>
        <taxon>Pichiales</taxon>
        <taxon>Pichiaceae</taxon>
        <taxon>Ogataea</taxon>
        <taxon>Ogataea/Candida clade</taxon>
    </lineage>
</organism>
<dbReference type="InterPro" id="IPR050188">
    <property type="entry name" value="RluA_PseudoU_synthase"/>
</dbReference>
<keyword evidence="5" id="KW-1185">Reference proteome</keyword>
<keyword evidence="2" id="KW-0413">Isomerase</keyword>
<proteinExistence type="inferred from homology"/>
<comment type="catalytic activity">
    <reaction evidence="2">
        <text>a uridine in RNA = a pseudouridine in RNA</text>
        <dbReference type="Rhea" id="RHEA:48348"/>
        <dbReference type="Rhea" id="RHEA-COMP:12068"/>
        <dbReference type="Rhea" id="RHEA-COMP:12069"/>
        <dbReference type="ChEBI" id="CHEBI:65314"/>
        <dbReference type="ChEBI" id="CHEBI:65315"/>
    </reaction>
</comment>
<dbReference type="SUPFAM" id="SSF55120">
    <property type="entry name" value="Pseudouridine synthase"/>
    <property type="match status" value="1"/>
</dbReference>
<sequence>MSVPKWYFKNGLRYIEPYFHKVTTKATSKWINKTIIEVMKSQFVDRKIDHYNNLIETGDMKITRKGEVITGSILFNEKLQKGDLVSNSVHIHEIPVADSPIKTIFEDENLLVVDKPGGIPVHPTIGYKYNTILEILKHERGYKQLHLCHRLDYVTSGILIIAKNMKTFHKIVKVIEFKENLEKVYVARVTGEFPKNLECHEKIVNLDLKKPYGDGTPTPKKASTLFELIQYNPDLNESIVRCMPQTGRKHQLRIHLRNLGYPIVNDPIYGIGKILSEPMKRNPSKTKFAQLAQLAMDDIKVRQTDKKCDICLKDGYVDPKLSDMSIYLHSCEYTYKGGWSYTTNLPEWTRI</sequence>
<dbReference type="PANTHER" id="PTHR21600">
    <property type="entry name" value="MITOCHONDRIAL RNA PSEUDOURIDINE SYNTHASE"/>
    <property type="match status" value="1"/>
</dbReference>
<dbReference type="CDD" id="cd02557">
    <property type="entry name" value="PseudoU_synth_ScRIB2"/>
    <property type="match status" value="1"/>
</dbReference>
<feature type="active site" evidence="1">
    <location>
        <position position="152"/>
    </location>
</feature>
<accession>A0A1E4SWM8</accession>
<protein>
    <recommendedName>
        <fullName evidence="2">Pseudouridine synthase</fullName>
        <ecNumber evidence="2">5.4.99.-</ecNumber>
    </recommendedName>
</protein>